<evidence type="ECO:0000256" key="10">
    <source>
        <dbReference type="ARBA" id="ARBA00022982"/>
    </source>
</evidence>
<evidence type="ECO:0000256" key="2">
    <source>
        <dbReference type="ARBA" id="ARBA00007866"/>
    </source>
</evidence>
<comment type="subcellular location">
    <subcellularLocation>
        <location evidence="1">Membrane</location>
        <topology evidence="1">Multi-pass membrane protein</topology>
    </subcellularLocation>
    <subcellularLocation>
        <location evidence="15">Mitochondrion inner membrane</location>
        <topology evidence="15">Multi-pass membrane protein</topology>
    </subcellularLocation>
</comment>
<accession>A0A8K1DU47</accession>
<dbReference type="InterPro" id="IPR045187">
    <property type="entry name" value="CcO_II"/>
</dbReference>
<feature type="transmembrane region" description="Helical" evidence="16">
    <location>
        <begin position="42"/>
        <end position="65"/>
    </location>
</feature>
<evidence type="ECO:0000256" key="6">
    <source>
        <dbReference type="ARBA" id="ARBA00022692"/>
    </source>
</evidence>
<dbReference type="InterPro" id="IPR002429">
    <property type="entry name" value="CcO_II-like_C"/>
</dbReference>
<dbReference type="Pfam" id="PF02790">
    <property type="entry name" value="COX2_TM"/>
    <property type="match status" value="1"/>
</dbReference>
<keyword evidence="11 16" id="KW-1133">Transmembrane helix</keyword>
<evidence type="ECO:0000256" key="1">
    <source>
        <dbReference type="ARBA" id="ARBA00004141"/>
    </source>
</evidence>
<keyword evidence="9" id="KW-1278">Translocase</keyword>
<dbReference type="Gene3D" id="2.60.40.420">
    <property type="entry name" value="Cupredoxins - blue copper proteins"/>
    <property type="match status" value="1"/>
</dbReference>
<organism evidence="19">
    <name type="scientific">Gari togata</name>
    <dbReference type="NCBI Taxonomy" id="2774046"/>
    <lineage>
        <taxon>Eukaryota</taxon>
        <taxon>Metazoa</taxon>
        <taxon>Spiralia</taxon>
        <taxon>Lophotrochozoa</taxon>
        <taxon>Mollusca</taxon>
        <taxon>Bivalvia</taxon>
        <taxon>Autobranchia</taxon>
        <taxon>Heteroconchia</taxon>
        <taxon>Euheterodonta</taxon>
        <taxon>Imparidentia</taxon>
        <taxon>Neoheterodontei</taxon>
        <taxon>Cardiida</taxon>
        <taxon>Tellinoidea</taxon>
        <taxon>Psammobiidae</taxon>
        <taxon>Gari</taxon>
    </lineage>
</organism>
<dbReference type="PRINTS" id="PR01166">
    <property type="entry name" value="CYCOXIDASEII"/>
</dbReference>
<comment type="function">
    <text evidence="15">Component of the cytochrome c oxidase, the last enzyme in the mitochondrial electron transport chain which drives oxidative phosphorylation. The respiratory chain contains 3 multisubunit complexes succinate dehydrogenase (complex II, CII), ubiquinol-cytochrome c oxidoreductase (cytochrome b-c1 complex, complex III, CIII) and cytochrome c oxidase (complex IV, CIV), that cooperate to transfer electrons derived from NADH and succinate to molecular oxygen, creating an electrochemical gradient over the inner membrane that drives transmembrane transport and the ATP synthase. Cytochrome c oxidase is the component of the respiratory chain that catalyzes the reduction of oxygen to water. Electrons originating from reduced cytochrome c in the intermembrane space (IMS) are transferred via the dinuclear copper A center (CU(A)) of subunit 2 and heme A of subunit 1 to the active site in subunit 1, a binuclear center (BNC) formed by heme A3 and copper B (CU(B)). The BNC reduces molecular oxygen to 2 water molecules using 4 electrons from cytochrome c in the IMS and 4 protons from the mitochondrial matrix.</text>
</comment>
<comment type="similarity">
    <text evidence="2 15">Belongs to the cytochrome c oxidase subunit 2 family.</text>
</comment>
<keyword evidence="8" id="KW-0460">Magnesium</keyword>
<evidence type="ECO:0000259" key="17">
    <source>
        <dbReference type="Pfam" id="PF00116"/>
    </source>
</evidence>
<evidence type="ECO:0000259" key="18">
    <source>
        <dbReference type="Pfam" id="PF02790"/>
    </source>
</evidence>
<dbReference type="PANTHER" id="PTHR22888:SF9">
    <property type="entry name" value="CYTOCHROME C OXIDASE SUBUNIT 2"/>
    <property type="match status" value="1"/>
</dbReference>
<dbReference type="InterPro" id="IPR001505">
    <property type="entry name" value="Copper_CuA"/>
</dbReference>
<dbReference type="InterPro" id="IPR036257">
    <property type="entry name" value="Cyt_c_oxidase_su2_TM_sf"/>
</dbReference>
<keyword evidence="7 15" id="KW-0479">Metal-binding</keyword>
<keyword evidence="15 19" id="KW-0496">Mitochondrion</keyword>
<dbReference type="InterPro" id="IPR011759">
    <property type="entry name" value="Cyt_c_oxidase_su2_TM_dom"/>
</dbReference>
<evidence type="ECO:0000256" key="7">
    <source>
        <dbReference type="ARBA" id="ARBA00022723"/>
    </source>
</evidence>
<evidence type="ECO:0000313" key="19">
    <source>
        <dbReference type="EMBL" id="QNV49109.1"/>
    </source>
</evidence>
<dbReference type="SUPFAM" id="SSF81464">
    <property type="entry name" value="Cytochrome c oxidase subunit II-like, transmembrane region"/>
    <property type="match status" value="1"/>
</dbReference>
<feature type="domain" description="Cytochrome oxidase subunit II copper A binding" evidence="17">
    <location>
        <begin position="157"/>
        <end position="258"/>
    </location>
</feature>
<evidence type="ECO:0000256" key="11">
    <source>
        <dbReference type="ARBA" id="ARBA00022989"/>
    </source>
</evidence>
<keyword evidence="12 15" id="KW-0186">Copper</keyword>
<dbReference type="SUPFAM" id="SSF49503">
    <property type="entry name" value="Cupredoxins"/>
    <property type="match status" value="1"/>
</dbReference>
<geneLocation type="mitochondrion" evidence="19"/>
<protein>
    <recommendedName>
        <fullName evidence="3 15">Cytochrome c oxidase subunit 2</fullName>
    </recommendedName>
</protein>
<evidence type="ECO:0000256" key="16">
    <source>
        <dbReference type="SAM" id="Phobius"/>
    </source>
</evidence>
<reference evidence="19" key="1">
    <citation type="submission" date="2019-07" db="EMBL/GenBank/DDBJ databases">
        <authorList>
            <person name="Sun S."/>
            <person name="Li Q."/>
        </authorList>
    </citation>
    <scope>NUCLEOTIDE SEQUENCE</scope>
</reference>
<comment type="catalytic activity">
    <reaction evidence="14">
        <text>4 Fe(II)-[cytochrome c] + O2 + 8 H(+)(in) = 4 Fe(III)-[cytochrome c] + 2 H2O + 4 H(+)(out)</text>
        <dbReference type="Rhea" id="RHEA:11436"/>
        <dbReference type="Rhea" id="RHEA-COMP:10350"/>
        <dbReference type="Rhea" id="RHEA-COMP:14399"/>
        <dbReference type="ChEBI" id="CHEBI:15377"/>
        <dbReference type="ChEBI" id="CHEBI:15378"/>
        <dbReference type="ChEBI" id="CHEBI:15379"/>
        <dbReference type="ChEBI" id="CHEBI:29033"/>
        <dbReference type="ChEBI" id="CHEBI:29034"/>
        <dbReference type="EC" id="7.1.1.9"/>
    </reaction>
    <physiologicalReaction direction="left-to-right" evidence="14">
        <dbReference type="Rhea" id="RHEA:11437"/>
    </physiologicalReaction>
</comment>
<dbReference type="GO" id="GO:0004129">
    <property type="term" value="F:cytochrome-c oxidase activity"/>
    <property type="evidence" value="ECO:0007669"/>
    <property type="project" value="UniProtKB-EC"/>
</dbReference>
<keyword evidence="4 15" id="KW-0813">Transport</keyword>
<evidence type="ECO:0000256" key="12">
    <source>
        <dbReference type="ARBA" id="ARBA00023008"/>
    </source>
</evidence>
<dbReference type="GO" id="GO:0005507">
    <property type="term" value="F:copper ion binding"/>
    <property type="evidence" value="ECO:0007669"/>
    <property type="project" value="InterPro"/>
</dbReference>
<gene>
    <name evidence="19" type="primary">COX2</name>
</gene>
<dbReference type="GO" id="GO:0042773">
    <property type="term" value="P:ATP synthesis coupled electron transport"/>
    <property type="evidence" value="ECO:0007669"/>
    <property type="project" value="TreeGrafter"/>
</dbReference>
<evidence type="ECO:0000256" key="14">
    <source>
        <dbReference type="ARBA" id="ARBA00049512"/>
    </source>
</evidence>
<keyword evidence="15" id="KW-0999">Mitochondrion inner membrane</keyword>
<dbReference type="InterPro" id="IPR008972">
    <property type="entry name" value="Cupredoxin"/>
</dbReference>
<evidence type="ECO:0000256" key="4">
    <source>
        <dbReference type="ARBA" id="ARBA00022448"/>
    </source>
</evidence>
<evidence type="ECO:0000256" key="8">
    <source>
        <dbReference type="ARBA" id="ARBA00022842"/>
    </source>
</evidence>
<dbReference type="PANTHER" id="PTHR22888">
    <property type="entry name" value="CYTOCHROME C OXIDASE, SUBUNIT II"/>
    <property type="match status" value="1"/>
</dbReference>
<dbReference type="PROSITE" id="PS00078">
    <property type="entry name" value="COX2"/>
    <property type="match status" value="1"/>
</dbReference>
<dbReference type="Pfam" id="PF00116">
    <property type="entry name" value="COX2"/>
    <property type="match status" value="1"/>
</dbReference>
<name>A0A8K1DU47_9BIVA</name>
<dbReference type="EMBL" id="MN164429">
    <property type="protein sequence ID" value="QNV49109.1"/>
    <property type="molecule type" value="Genomic_DNA"/>
</dbReference>
<feature type="domain" description="Cytochrome oxidase subunit II transmembrane region profile" evidence="18">
    <location>
        <begin position="1"/>
        <end position="60"/>
    </location>
</feature>
<evidence type="ECO:0000256" key="15">
    <source>
        <dbReference type="RuleBase" id="RU000457"/>
    </source>
</evidence>
<evidence type="ECO:0000256" key="5">
    <source>
        <dbReference type="ARBA" id="ARBA00022660"/>
    </source>
</evidence>
<keyword evidence="13 15" id="KW-0472">Membrane</keyword>
<comment type="cofactor">
    <cofactor evidence="15">
        <name>Cu cation</name>
        <dbReference type="ChEBI" id="CHEBI:23378"/>
    </cofactor>
    <text evidence="15">Binds a copper A center.</text>
</comment>
<dbReference type="GO" id="GO:0005743">
    <property type="term" value="C:mitochondrial inner membrane"/>
    <property type="evidence" value="ECO:0007669"/>
    <property type="project" value="UniProtKB-SubCell"/>
</dbReference>
<dbReference type="AlphaFoldDB" id="A0A8K1DU47"/>
<proteinExistence type="inferred from homology"/>
<sequence length="284" mass="32529">MFISFFIMSVVFSSFLFFLPKWGVMYTRGMFRNVNKNVKLEFWWTVIPMIILLFIGYPSFGELYSSGMNDKDKFMSLKVTGHQWYWDYEYSVNIQGLMEAMEQYGVMDKALAEVTIKSYLYSDENTCSNCCSVLGGDLELKFLKSQMSQKNLIFSSKDWVVKYSSYTIQPGPDLSAGFKYGRHVDFPAVLAGDCEVEILVTSADVVHCWTVMGLGIKVDAVPGRINAVHLSNIRPGYTSWGGCSEMCGVNHWQMVAEVEVLSKRDFLLWLFSMVYFELKELNSQ</sequence>
<keyword evidence="5 15" id="KW-0679">Respiratory chain</keyword>
<evidence type="ECO:0000256" key="13">
    <source>
        <dbReference type="ARBA" id="ARBA00023136"/>
    </source>
</evidence>
<evidence type="ECO:0000256" key="9">
    <source>
        <dbReference type="ARBA" id="ARBA00022967"/>
    </source>
</evidence>
<dbReference type="Gene3D" id="1.10.287.90">
    <property type="match status" value="1"/>
</dbReference>
<evidence type="ECO:0000256" key="3">
    <source>
        <dbReference type="ARBA" id="ARBA00015946"/>
    </source>
</evidence>
<feature type="transmembrane region" description="Helical" evidence="16">
    <location>
        <begin position="5"/>
        <end position="22"/>
    </location>
</feature>
<keyword evidence="6 15" id="KW-0812">Transmembrane</keyword>
<keyword evidence="10 15" id="KW-0249">Electron transport</keyword>